<protein>
    <submittedName>
        <fullName evidence="2">Uncharacterized protein</fullName>
    </submittedName>
</protein>
<reference evidence="2 3" key="1">
    <citation type="journal article" date="2013" name="BMC Genomics">
        <title>Reconstruction of the lipid metabolism for the microalga Monoraphidium neglectum from its genome sequence reveals characteristics suitable for biofuel production.</title>
        <authorList>
            <person name="Bogen C."/>
            <person name="Al-Dilaimi A."/>
            <person name="Albersmeier A."/>
            <person name="Wichmann J."/>
            <person name="Grundmann M."/>
            <person name="Rupp O."/>
            <person name="Lauersen K.J."/>
            <person name="Blifernez-Klassen O."/>
            <person name="Kalinowski J."/>
            <person name="Goesmann A."/>
            <person name="Mussgnug J.H."/>
            <person name="Kruse O."/>
        </authorList>
    </citation>
    <scope>NUCLEOTIDE SEQUENCE [LARGE SCALE GENOMIC DNA]</scope>
    <source>
        <strain evidence="2 3">SAG 48.87</strain>
    </source>
</reference>
<feature type="compositionally biased region" description="Low complexity" evidence="1">
    <location>
        <begin position="15"/>
        <end position="76"/>
    </location>
</feature>
<feature type="compositionally biased region" description="Low complexity" evidence="1">
    <location>
        <begin position="90"/>
        <end position="104"/>
    </location>
</feature>
<feature type="region of interest" description="Disordered" evidence="1">
    <location>
        <begin position="1"/>
        <end position="152"/>
    </location>
</feature>
<gene>
    <name evidence="2" type="ORF">MNEG_6117</name>
</gene>
<proteinExistence type="predicted"/>
<sequence length="152" mass="15230">VTRCGEVYDAPDTPPKQQQPRSPARPSSAPRSTAAAAKLRAGRPLTGSAPGSPAKAAALPAPLLDVGPGALGGLAPSPRPDKPAGARVAQQQQQQQLQQRGRLQASTPTKAAPWSGPPGLGTPGGAATAAAAKISLRRRDDRGAPSSAAGRF</sequence>
<keyword evidence="3" id="KW-1185">Reference proteome</keyword>
<dbReference type="AlphaFoldDB" id="A0A0D2MFC0"/>
<evidence type="ECO:0000256" key="1">
    <source>
        <dbReference type="SAM" id="MobiDB-lite"/>
    </source>
</evidence>
<dbReference type="EMBL" id="KK101185">
    <property type="protein sequence ID" value="KIZ01840.1"/>
    <property type="molecule type" value="Genomic_DNA"/>
</dbReference>
<evidence type="ECO:0000313" key="3">
    <source>
        <dbReference type="Proteomes" id="UP000054498"/>
    </source>
</evidence>
<dbReference type="GeneID" id="25738993"/>
<feature type="non-terminal residue" evidence="2">
    <location>
        <position position="1"/>
    </location>
</feature>
<organism evidence="2 3">
    <name type="scientific">Monoraphidium neglectum</name>
    <dbReference type="NCBI Taxonomy" id="145388"/>
    <lineage>
        <taxon>Eukaryota</taxon>
        <taxon>Viridiplantae</taxon>
        <taxon>Chlorophyta</taxon>
        <taxon>core chlorophytes</taxon>
        <taxon>Chlorophyceae</taxon>
        <taxon>CS clade</taxon>
        <taxon>Sphaeropleales</taxon>
        <taxon>Selenastraceae</taxon>
        <taxon>Monoraphidium</taxon>
    </lineage>
</organism>
<dbReference type="RefSeq" id="XP_013900859.1">
    <property type="nucleotide sequence ID" value="XM_014045405.1"/>
</dbReference>
<accession>A0A0D2MFC0</accession>
<dbReference type="Proteomes" id="UP000054498">
    <property type="component" value="Unassembled WGS sequence"/>
</dbReference>
<name>A0A0D2MFC0_9CHLO</name>
<dbReference type="KEGG" id="mng:MNEG_6117"/>
<evidence type="ECO:0000313" key="2">
    <source>
        <dbReference type="EMBL" id="KIZ01840.1"/>
    </source>
</evidence>